<name>A0A0A9EQ53_ARUDO</name>
<sequence>MYIKRVWHPPQTNCAISVPGAATEVTVLQTAQHTDVAPAGYMRRFRQPVQTSWLCDPKICRNTLQCLNF</sequence>
<reference evidence="1" key="1">
    <citation type="submission" date="2014-09" db="EMBL/GenBank/DDBJ databases">
        <authorList>
            <person name="Magalhaes I.L.F."/>
            <person name="Oliveira U."/>
            <person name="Santos F.R."/>
            <person name="Vidigal T.H.D.A."/>
            <person name="Brescovit A.D."/>
            <person name="Santos A.J."/>
        </authorList>
    </citation>
    <scope>NUCLEOTIDE SEQUENCE</scope>
    <source>
        <tissue evidence="1">Shoot tissue taken approximately 20 cm above the soil surface</tissue>
    </source>
</reference>
<reference evidence="1" key="2">
    <citation type="journal article" date="2015" name="Data Brief">
        <title>Shoot transcriptome of the giant reed, Arundo donax.</title>
        <authorList>
            <person name="Barrero R.A."/>
            <person name="Guerrero F.D."/>
            <person name="Moolhuijzen P."/>
            <person name="Goolsby J.A."/>
            <person name="Tidwell J."/>
            <person name="Bellgard S.E."/>
            <person name="Bellgard M.I."/>
        </authorList>
    </citation>
    <scope>NUCLEOTIDE SEQUENCE</scope>
    <source>
        <tissue evidence="1">Shoot tissue taken approximately 20 cm above the soil surface</tissue>
    </source>
</reference>
<proteinExistence type="predicted"/>
<dbReference type="EMBL" id="GBRH01194996">
    <property type="protein sequence ID" value="JAE02900.1"/>
    <property type="molecule type" value="Transcribed_RNA"/>
</dbReference>
<evidence type="ECO:0000313" key="1">
    <source>
        <dbReference type="EMBL" id="JAE02900.1"/>
    </source>
</evidence>
<dbReference type="AlphaFoldDB" id="A0A0A9EQ53"/>
<organism evidence="1">
    <name type="scientific">Arundo donax</name>
    <name type="common">Giant reed</name>
    <name type="synonym">Donax arundinaceus</name>
    <dbReference type="NCBI Taxonomy" id="35708"/>
    <lineage>
        <taxon>Eukaryota</taxon>
        <taxon>Viridiplantae</taxon>
        <taxon>Streptophyta</taxon>
        <taxon>Embryophyta</taxon>
        <taxon>Tracheophyta</taxon>
        <taxon>Spermatophyta</taxon>
        <taxon>Magnoliopsida</taxon>
        <taxon>Liliopsida</taxon>
        <taxon>Poales</taxon>
        <taxon>Poaceae</taxon>
        <taxon>PACMAD clade</taxon>
        <taxon>Arundinoideae</taxon>
        <taxon>Arundineae</taxon>
        <taxon>Arundo</taxon>
    </lineage>
</organism>
<accession>A0A0A9EQ53</accession>
<protein>
    <submittedName>
        <fullName evidence="1">Uncharacterized protein</fullName>
    </submittedName>
</protein>